<dbReference type="Pfam" id="PF11604">
    <property type="entry name" value="CusF_Ec"/>
    <property type="match status" value="1"/>
</dbReference>
<proteinExistence type="predicted"/>
<evidence type="ECO:0000313" key="2">
    <source>
        <dbReference type="EMBL" id="CAG9183831.1"/>
    </source>
</evidence>
<keyword evidence="3" id="KW-1185">Reference proteome</keyword>
<protein>
    <recommendedName>
        <fullName evidence="4">Copper-binding protein</fullName>
    </recommendedName>
</protein>
<evidence type="ECO:0000313" key="3">
    <source>
        <dbReference type="Proteomes" id="UP000721236"/>
    </source>
</evidence>
<dbReference type="InterPro" id="IPR021647">
    <property type="entry name" value="CusF_Ec"/>
</dbReference>
<accession>A0ABM8XUB5</accession>
<name>A0ABM8XUB5_9BURK</name>
<comment type="caution">
    <text evidence="2">The sequence shown here is derived from an EMBL/GenBank/DDBJ whole genome shotgun (WGS) entry which is preliminary data.</text>
</comment>
<dbReference type="InterPro" id="IPR042230">
    <property type="entry name" value="CusF_sf"/>
</dbReference>
<evidence type="ECO:0000256" key="1">
    <source>
        <dbReference type="SAM" id="SignalP"/>
    </source>
</evidence>
<keyword evidence="1" id="KW-0732">Signal</keyword>
<feature type="chain" id="PRO_5045822407" description="Copper-binding protein" evidence="1">
    <location>
        <begin position="22"/>
        <end position="112"/>
    </location>
</feature>
<sequence>MTPLKTLVIALAIGVAPAAFAAGSMESMDMKAPATSQAAARPVAAEIKKIDVQAGKVTLKHGPIEHLAMPAMTMAFPVKDRASLGNFKEGDTVSVVFDTVGGQPTVVDMRRN</sequence>
<dbReference type="RefSeq" id="WP_222208722.1">
    <property type="nucleotide sequence ID" value="NZ_CAJZAH010000010.1"/>
</dbReference>
<reference evidence="2 3" key="1">
    <citation type="submission" date="2021-08" db="EMBL/GenBank/DDBJ databases">
        <authorList>
            <person name="Peeters C."/>
        </authorList>
    </citation>
    <scope>NUCLEOTIDE SEQUENCE [LARGE SCALE GENOMIC DNA]</scope>
    <source>
        <strain evidence="2 3">LMG 21510</strain>
    </source>
</reference>
<dbReference type="Gene3D" id="2.40.50.320">
    <property type="entry name" value="Copper binding periplasmic protein CusF"/>
    <property type="match status" value="1"/>
</dbReference>
<feature type="signal peptide" evidence="1">
    <location>
        <begin position="1"/>
        <end position="21"/>
    </location>
</feature>
<dbReference type="EMBL" id="CAJZAH010000010">
    <property type="protein sequence ID" value="CAG9183831.1"/>
    <property type="molecule type" value="Genomic_DNA"/>
</dbReference>
<dbReference type="Proteomes" id="UP000721236">
    <property type="component" value="Unassembled WGS sequence"/>
</dbReference>
<gene>
    <name evidence="2" type="ORF">LMG21510_04951</name>
</gene>
<evidence type="ECO:0008006" key="4">
    <source>
        <dbReference type="Google" id="ProtNLM"/>
    </source>
</evidence>
<organism evidence="2 3">
    <name type="scientific">Cupriavidus respiraculi</name>
    <dbReference type="NCBI Taxonomy" id="195930"/>
    <lineage>
        <taxon>Bacteria</taxon>
        <taxon>Pseudomonadati</taxon>
        <taxon>Pseudomonadota</taxon>
        <taxon>Betaproteobacteria</taxon>
        <taxon>Burkholderiales</taxon>
        <taxon>Burkholderiaceae</taxon>
        <taxon>Cupriavidus</taxon>
    </lineage>
</organism>